<protein>
    <recommendedName>
        <fullName evidence="5">Vacuolar membrane protein</fullName>
    </recommendedName>
</protein>
<comment type="caution">
    <text evidence="3">The sequence shown here is derived from an EMBL/GenBank/DDBJ whole genome shotgun (WGS) entry which is preliminary data.</text>
</comment>
<proteinExistence type="predicted"/>
<evidence type="ECO:0000256" key="2">
    <source>
        <dbReference type="SAM" id="Phobius"/>
    </source>
</evidence>
<evidence type="ECO:0000313" key="4">
    <source>
        <dbReference type="Proteomes" id="UP000646827"/>
    </source>
</evidence>
<reference evidence="3 4" key="1">
    <citation type="submission" date="2020-12" db="EMBL/GenBank/DDBJ databases">
        <title>Metabolic potential, ecology and presence of endohyphal bacteria is reflected in genomic diversity of Mucoromycotina.</title>
        <authorList>
            <person name="Muszewska A."/>
            <person name="Okrasinska A."/>
            <person name="Steczkiewicz K."/>
            <person name="Drgas O."/>
            <person name="Orlowska M."/>
            <person name="Perlinska-Lenart U."/>
            <person name="Aleksandrzak-Piekarczyk T."/>
            <person name="Szatraj K."/>
            <person name="Zielenkiewicz U."/>
            <person name="Pilsyk S."/>
            <person name="Malc E."/>
            <person name="Mieczkowski P."/>
            <person name="Kruszewska J.S."/>
            <person name="Biernat P."/>
            <person name="Pawlowska J."/>
        </authorList>
    </citation>
    <scope>NUCLEOTIDE SEQUENCE [LARGE SCALE GENOMIC DNA]</scope>
    <source>
        <strain evidence="3 4">CBS 142.35</strain>
    </source>
</reference>
<feature type="compositionally biased region" description="Basic and acidic residues" evidence="1">
    <location>
        <begin position="250"/>
        <end position="275"/>
    </location>
</feature>
<feature type="transmembrane region" description="Helical" evidence="2">
    <location>
        <begin position="65"/>
        <end position="84"/>
    </location>
</feature>
<dbReference type="PANTHER" id="PTHR31735:SF1">
    <property type="entry name" value="VACUOLAR MEMBRANE PROTEIN YPL162C"/>
    <property type="match status" value="1"/>
</dbReference>
<evidence type="ECO:0008006" key="5">
    <source>
        <dbReference type="Google" id="ProtNLM"/>
    </source>
</evidence>
<gene>
    <name evidence="3" type="ORF">INT45_001857</name>
</gene>
<keyword evidence="4" id="KW-1185">Reference proteome</keyword>
<feature type="transmembrane region" description="Helical" evidence="2">
    <location>
        <begin position="25"/>
        <end position="44"/>
    </location>
</feature>
<dbReference type="OrthoDB" id="431202at2759"/>
<feature type="region of interest" description="Disordered" evidence="1">
    <location>
        <begin position="239"/>
        <end position="284"/>
    </location>
</feature>
<sequence>MTMLYGRDPPEDNDDEQAGCKLMDAFAIFIQLCLAAAAFSTLIFKRHKENPRRPVRIWGFDVSKQLVGGVVIHSLNVVASYISGGNPEGSNSNPCVWYFLNIFVDTTIGVGILWGIHAAFQYILIQKLNLSGLQTGVYGDPPLQKQTKRWVKQLAVYIASLILMKLCVILLFHIFPQISDFGHWVLQWTMGDYKLQVVFVMLIFPLIMNIIQFWIIDTIVKHKTPIRLSQDGDEDVLVTDDEDYDEDTTDDRRRLLADHDRPKSPAESTLDHSAYELETSSNRV</sequence>
<keyword evidence="2" id="KW-1133">Transmembrane helix</keyword>
<evidence type="ECO:0000313" key="3">
    <source>
        <dbReference type="EMBL" id="KAG2219685.1"/>
    </source>
</evidence>
<organism evidence="3 4">
    <name type="scientific">Circinella minor</name>
    <dbReference type="NCBI Taxonomy" id="1195481"/>
    <lineage>
        <taxon>Eukaryota</taxon>
        <taxon>Fungi</taxon>
        <taxon>Fungi incertae sedis</taxon>
        <taxon>Mucoromycota</taxon>
        <taxon>Mucoromycotina</taxon>
        <taxon>Mucoromycetes</taxon>
        <taxon>Mucorales</taxon>
        <taxon>Lichtheimiaceae</taxon>
        <taxon>Circinella</taxon>
    </lineage>
</organism>
<feature type="transmembrane region" description="Helical" evidence="2">
    <location>
        <begin position="96"/>
        <end position="120"/>
    </location>
</feature>
<feature type="compositionally biased region" description="Acidic residues" evidence="1">
    <location>
        <begin position="239"/>
        <end position="249"/>
    </location>
</feature>
<keyword evidence="2" id="KW-0472">Membrane</keyword>
<dbReference type="AlphaFoldDB" id="A0A8H7RZB8"/>
<dbReference type="InterPro" id="IPR022127">
    <property type="entry name" value="STIMATE/YPL162C"/>
</dbReference>
<dbReference type="GO" id="GO:0016020">
    <property type="term" value="C:membrane"/>
    <property type="evidence" value="ECO:0007669"/>
    <property type="project" value="TreeGrafter"/>
</dbReference>
<dbReference type="EMBL" id="JAEPRB010000168">
    <property type="protein sequence ID" value="KAG2219685.1"/>
    <property type="molecule type" value="Genomic_DNA"/>
</dbReference>
<dbReference type="Pfam" id="PF12400">
    <property type="entry name" value="STIMATE"/>
    <property type="match status" value="1"/>
</dbReference>
<name>A0A8H7RZB8_9FUNG</name>
<evidence type="ECO:0000256" key="1">
    <source>
        <dbReference type="SAM" id="MobiDB-lite"/>
    </source>
</evidence>
<keyword evidence="2" id="KW-0812">Transmembrane</keyword>
<dbReference type="PANTHER" id="PTHR31735">
    <property type="entry name" value="VACUOLAR MEMBRANE PROTEIN YPL162C"/>
    <property type="match status" value="1"/>
</dbReference>
<feature type="transmembrane region" description="Helical" evidence="2">
    <location>
        <begin position="154"/>
        <end position="175"/>
    </location>
</feature>
<feature type="transmembrane region" description="Helical" evidence="2">
    <location>
        <begin position="195"/>
        <end position="216"/>
    </location>
</feature>
<dbReference type="Proteomes" id="UP000646827">
    <property type="component" value="Unassembled WGS sequence"/>
</dbReference>
<accession>A0A8H7RZB8</accession>